<gene>
    <name evidence="3" type="ORF">N865_19625</name>
</gene>
<protein>
    <recommendedName>
        <fullName evidence="2">LytR/CpsA/Psr regulator C-terminal domain-containing protein</fullName>
    </recommendedName>
</protein>
<dbReference type="RefSeq" id="WP_034809546.1">
    <property type="nucleotide sequence ID" value="NZ_AWSA01000062.1"/>
</dbReference>
<evidence type="ECO:0000259" key="2">
    <source>
        <dbReference type="Pfam" id="PF13399"/>
    </source>
</evidence>
<dbReference type="Pfam" id="PF13399">
    <property type="entry name" value="LytR_C"/>
    <property type="match status" value="1"/>
</dbReference>
<dbReference type="InterPro" id="IPR027381">
    <property type="entry name" value="LytR/CpsA/Psr_C"/>
</dbReference>
<keyword evidence="1" id="KW-1133">Transmembrane helix</keyword>
<reference evidence="3 4" key="1">
    <citation type="submission" date="2013-08" db="EMBL/GenBank/DDBJ databases">
        <title>Intrasporangium oryzae NRRL B-24470.</title>
        <authorList>
            <person name="Liu H."/>
            <person name="Wang G."/>
        </authorList>
    </citation>
    <scope>NUCLEOTIDE SEQUENCE [LARGE SCALE GENOMIC DNA]</scope>
    <source>
        <strain evidence="3 4">NRRL B-24470</strain>
    </source>
</reference>
<keyword evidence="4" id="KW-1185">Reference proteome</keyword>
<accession>W9G582</accession>
<dbReference type="STRING" id="1386089.N865_19625"/>
<keyword evidence="1" id="KW-0812">Transmembrane</keyword>
<dbReference type="eggNOG" id="ENOG5032WRF">
    <property type="taxonomic scope" value="Bacteria"/>
</dbReference>
<evidence type="ECO:0000313" key="3">
    <source>
        <dbReference type="EMBL" id="EWS99962.1"/>
    </source>
</evidence>
<feature type="transmembrane region" description="Helical" evidence="1">
    <location>
        <begin position="21"/>
        <end position="38"/>
    </location>
</feature>
<dbReference type="AlphaFoldDB" id="W9G582"/>
<sequence>MTELEDPKVHSYRARRRRRSAITLVVLLAALAGAFYYAQSYWNASEPKPGPCTTETPTVALSPADVSINVYNATSRKGLALATSKVAVQRGFKIKAVGNDPKQATITQVAQIRYGPQGLEAAKVLAAQVPGSVLVKDGRGDDTVDLVVGNKWKAFGPVPKPVVTDALPPCPTTPVAS</sequence>
<evidence type="ECO:0000256" key="1">
    <source>
        <dbReference type="SAM" id="Phobius"/>
    </source>
</evidence>
<organism evidence="3 4">
    <name type="scientific">Intrasporangium oryzae NRRL B-24470</name>
    <dbReference type="NCBI Taxonomy" id="1386089"/>
    <lineage>
        <taxon>Bacteria</taxon>
        <taxon>Bacillati</taxon>
        <taxon>Actinomycetota</taxon>
        <taxon>Actinomycetes</taxon>
        <taxon>Micrococcales</taxon>
        <taxon>Intrasporangiaceae</taxon>
        <taxon>Intrasporangium</taxon>
    </lineage>
</organism>
<proteinExistence type="predicted"/>
<feature type="domain" description="LytR/CpsA/Psr regulator C-terminal" evidence="2">
    <location>
        <begin position="65"/>
        <end position="152"/>
    </location>
</feature>
<keyword evidence="1" id="KW-0472">Membrane</keyword>
<dbReference type="Proteomes" id="UP000019489">
    <property type="component" value="Unassembled WGS sequence"/>
</dbReference>
<evidence type="ECO:0000313" key="4">
    <source>
        <dbReference type="Proteomes" id="UP000019489"/>
    </source>
</evidence>
<dbReference type="OrthoDB" id="4864198at2"/>
<dbReference type="Gene3D" id="3.30.70.2390">
    <property type="match status" value="1"/>
</dbReference>
<comment type="caution">
    <text evidence="3">The sequence shown here is derived from an EMBL/GenBank/DDBJ whole genome shotgun (WGS) entry which is preliminary data.</text>
</comment>
<dbReference type="EMBL" id="AWSA01000062">
    <property type="protein sequence ID" value="EWS99962.1"/>
    <property type="molecule type" value="Genomic_DNA"/>
</dbReference>
<name>W9G582_9MICO</name>